<feature type="domain" description="Trafficking protein particle complex subunit 13 C-terminal" evidence="3">
    <location>
        <begin position="385"/>
        <end position="482"/>
    </location>
</feature>
<dbReference type="GO" id="GO:1990072">
    <property type="term" value="C:TRAPPIII protein complex"/>
    <property type="evidence" value="ECO:0007669"/>
    <property type="project" value="TreeGrafter"/>
</dbReference>
<dbReference type="Proteomes" id="UP000077115">
    <property type="component" value="Unassembled WGS sequence"/>
</dbReference>
<comment type="similarity">
    <text evidence="1">Belongs to the TRAPPC13 family.</text>
</comment>
<dbReference type="VEuPathDB" id="FungiDB:BDEG_22462"/>
<feature type="domain" description="Trafficking protein particle complex subunit 13 N-terminal" evidence="2">
    <location>
        <begin position="8"/>
        <end position="221"/>
    </location>
</feature>
<dbReference type="Pfam" id="PF23647">
    <property type="entry name" value="TRAPPC13_M"/>
    <property type="match status" value="2"/>
</dbReference>
<feature type="domain" description="Trafficking protein particle complex subunit 13 middle" evidence="4">
    <location>
        <begin position="225"/>
        <end position="288"/>
    </location>
</feature>
<dbReference type="Pfam" id="PF23643">
    <property type="entry name" value="TRAPPC13_C"/>
    <property type="match status" value="1"/>
</dbReference>
<dbReference type="AlphaFoldDB" id="A0A177WGR2"/>
<feature type="domain" description="Trafficking protein particle complex subunit 13 middle" evidence="4">
    <location>
        <begin position="299"/>
        <end position="371"/>
    </location>
</feature>
<name>A0A177WGR2_BATDL</name>
<dbReference type="PANTHER" id="PTHR13134:SF3">
    <property type="entry name" value="TRAFFICKING PROTEIN PARTICLE COMPLEX SUBUNIT 13"/>
    <property type="match status" value="1"/>
</dbReference>
<accession>A0A177WGR2</accession>
<dbReference type="InterPro" id="IPR055427">
    <property type="entry name" value="TRAPPC13_N"/>
</dbReference>
<dbReference type="InterPro" id="IPR055429">
    <property type="entry name" value="TRAPPC13_M"/>
</dbReference>
<dbReference type="OrthoDB" id="10250284at2759"/>
<dbReference type="STRING" id="403673.A0A177WGR2"/>
<proteinExistence type="inferred from homology"/>
<dbReference type="eggNOG" id="KOG2625">
    <property type="taxonomic scope" value="Eukaryota"/>
</dbReference>
<evidence type="ECO:0000313" key="5">
    <source>
        <dbReference type="EMBL" id="OAJ38551.1"/>
    </source>
</evidence>
<evidence type="ECO:0000259" key="2">
    <source>
        <dbReference type="Pfam" id="PF06159"/>
    </source>
</evidence>
<evidence type="ECO:0000256" key="1">
    <source>
        <dbReference type="ARBA" id="ARBA00010785"/>
    </source>
</evidence>
<dbReference type="Pfam" id="PF06159">
    <property type="entry name" value="TRAPPC13_N"/>
    <property type="match status" value="1"/>
</dbReference>
<dbReference type="InterPro" id="IPR010378">
    <property type="entry name" value="TRAPPC13"/>
</dbReference>
<dbReference type="EMBL" id="DS022301">
    <property type="protein sequence ID" value="OAJ38551.1"/>
    <property type="molecule type" value="Genomic_DNA"/>
</dbReference>
<gene>
    <name evidence="5" type="ORF">BDEG_22462</name>
</gene>
<evidence type="ECO:0000259" key="4">
    <source>
        <dbReference type="Pfam" id="PF23647"/>
    </source>
</evidence>
<reference evidence="5 6" key="1">
    <citation type="submission" date="2006-10" db="EMBL/GenBank/DDBJ databases">
        <title>The Genome Sequence of Batrachochytrium dendrobatidis JEL423.</title>
        <authorList>
            <consortium name="The Broad Institute Genome Sequencing Platform"/>
            <person name="Birren B."/>
            <person name="Lander E."/>
            <person name="Galagan J."/>
            <person name="Cuomo C."/>
            <person name="Devon K."/>
            <person name="Jaffe D."/>
            <person name="Butler J."/>
            <person name="Alvarez P."/>
            <person name="Gnerre S."/>
            <person name="Grabherr M."/>
            <person name="Kleber M."/>
            <person name="Mauceli E."/>
            <person name="Brockman W."/>
            <person name="Young S."/>
            <person name="LaButti K."/>
            <person name="Sykes S."/>
            <person name="DeCaprio D."/>
            <person name="Crawford M."/>
            <person name="Koehrsen M."/>
            <person name="Engels R."/>
            <person name="Montgomery P."/>
            <person name="Pearson M."/>
            <person name="Howarth C."/>
            <person name="Larson L."/>
            <person name="White J."/>
            <person name="O'Leary S."/>
            <person name="Kodira C."/>
            <person name="Zeng Q."/>
            <person name="Yandava C."/>
            <person name="Alvarado L."/>
            <person name="Longcore J."/>
            <person name="James T."/>
        </authorList>
    </citation>
    <scope>NUCLEOTIDE SEQUENCE [LARGE SCALE GENOMIC DNA]</scope>
    <source>
        <strain evidence="5 6">JEL423</strain>
    </source>
</reference>
<evidence type="ECO:0000259" key="3">
    <source>
        <dbReference type="Pfam" id="PF23643"/>
    </source>
</evidence>
<organism evidence="5 6">
    <name type="scientific">Batrachochytrium dendrobatidis (strain JEL423)</name>
    <dbReference type="NCBI Taxonomy" id="403673"/>
    <lineage>
        <taxon>Eukaryota</taxon>
        <taxon>Fungi</taxon>
        <taxon>Fungi incertae sedis</taxon>
        <taxon>Chytridiomycota</taxon>
        <taxon>Chytridiomycota incertae sedis</taxon>
        <taxon>Chytridiomycetes</taxon>
        <taxon>Rhizophydiales</taxon>
        <taxon>Rhizophydiales incertae sedis</taxon>
        <taxon>Batrachochytrium</taxon>
    </lineage>
</organism>
<evidence type="ECO:0008006" key="7">
    <source>
        <dbReference type="Google" id="ProtNLM"/>
    </source>
</evidence>
<dbReference type="InterPro" id="IPR055428">
    <property type="entry name" value="TRAPPC13_C"/>
</dbReference>
<reference evidence="5 6" key="2">
    <citation type="submission" date="2016-05" db="EMBL/GenBank/DDBJ databases">
        <title>Lineage-specific infection strategies underlie the spectrum of fungal disease in amphibians.</title>
        <authorList>
            <person name="Cuomo C.A."/>
            <person name="Farrer R.A."/>
            <person name="James T."/>
            <person name="Longcore J."/>
            <person name="Birren B."/>
        </authorList>
    </citation>
    <scope>NUCLEOTIDE SEQUENCE [LARGE SCALE GENOMIC DNA]</scope>
    <source>
        <strain evidence="5 6">JEL423</strain>
    </source>
</reference>
<dbReference type="PANTHER" id="PTHR13134">
    <property type="entry name" value="TRAFFICKING PROTEIN PARTICLE COMPLEX SUBUNIT 13"/>
    <property type="match status" value="1"/>
</dbReference>
<sequence>MAGAVEPHLLALKVMRLSHPSYAQTHPLYTDTDLALPAAEVVQSLKHSDSSMQVDDDMYAGIAGLGSLLTLPPAFGNIYLGETFSSYLCVNNESLTPVLNLTFKAELQTSTQRITLADTLLSSASSSASSSTGVDRLALGSISGSYSTLHGSGPAENRQSLASSLLPGQSAEFVIHHDIKELGIHILVCSVHYTPAPVIGSSASSMDRERKFFRKFYKFQVLNPLSVKTKVNTLQDGRIFLEAQVQNVSSSFMYLEYMNFEPNDPFLVQDLNLFRDSSVSLTSGQNDIVSTKSETETDVQSSQTSKGLSVFKERDLLGQQDTRQYLYMLTPKSINDVATRMLPGLGKLDISWRTVLGQSGRLQTSQLSRKILSVNPFEVFVVEQPRIIRVEQPFVVKIRITNHVPSERLKLSIHGYKNKMTNVLLRGPNNIELNELEGASSVDVDLEFFALAIGLQKITGIQVSDKVSGTTRDIGSLTVVRVIS</sequence>
<protein>
    <recommendedName>
        <fullName evidence="7">Trafficking protein particle complex subunit 13</fullName>
    </recommendedName>
</protein>
<evidence type="ECO:0000313" key="6">
    <source>
        <dbReference type="Proteomes" id="UP000077115"/>
    </source>
</evidence>